<feature type="region of interest" description="Disordered" evidence="3">
    <location>
        <begin position="1"/>
        <end position="25"/>
    </location>
</feature>
<keyword evidence="2" id="KW-0378">Hydrolase</keyword>
<evidence type="ECO:0000313" key="6">
    <source>
        <dbReference type="Proteomes" id="UP000301751"/>
    </source>
</evidence>
<evidence type="ECO:0000256" key="3">
    <source>
        <dbReference type="SAM" id="MobiDB-lite"/>
    </source>
</evidence>
<name>A0A480AWJ1_9BURK</name>
<proteinExistence type="inferred from homology"/>
<dbReference type="AlphaFoldDB" id="A0A480AWJ1"/>
<dbReference type="Gene3D" id="3.10.129.10">
    <property type="entry name" value="Hotdog Thioesterase"/>
    <property type="match status" value="1"/>
</dbReference>
<dbReference type="Proteomes" id="UP000301751">
    <property type="component" value="Unassembled WGS sequence"/>
</dbReference>
<protein>
    <submittedName>
        <fullName evidence="5">PaaI thioesterase</fullName>
    </submittedName>
</protein>
<dbReference type="OrthoDB" id="7060041at2"/>
<evidence type="ECO:0000313" key="5">
    <source>
        <dbReference type="EMBL" id="GCL64552.1"/>
    </source>
</evidence>
<dbReference type="RefSeq" id="WP_137734282.1">
    <property type="nucleotide sequence ID" value="NZ_BJCL01000010.1"/>
</dbReference>
<keyword evidence="6" id="KW-1185">Reference proteome</keyword>
<gene>
    <name evidence="5" type="ORF">AQPW35_36330</name>
</gene>
<sequence length="146" mass="15261">MSDTPESIPDGFAPHTRHSPLTAPWQPLYARPDGHRMQLGLRVREAHCNGRGFAHGGLISALADNAMGLSAVAAARAAAAAAGQTPPAGAVTVSLVLDFMASASIGQWLEFRPVVLRHGRTLAFTECHVLADGELAARASATFRLG</sequence>
<dbReference type="GO" id="GO:0047617">
    <property type="term" value="F:fatty acyl-CoA hydrolase activity"/>
    <property type="evidence" value="ECO:0007669"/>
    <property type="project" value="InterPro"/>
</dbReference>
<comment type="caution">
    <text evidence="5">The sequence shown here is derived from an EMBL/GenBank/DDBJ whole genome shotgun (WGS) entry which is preliminary data.</text>
</comment>
<comment type="similarity">
    <text evidence="1">Belongs to the thioesterase PaaI family.</text>
</comment>
<accession>A0A480AWJ1</accession>
<dbReference type="SUPFAM" id="SSF54637">
    <property type="entry name" value="Thioesterase/thiol ester dehydrase-isomerase"/>
    <property type="match status" value="1"/>
</dbReference>
<evidence type="ECO:0000256" key="2">
    <source>
        <dbReference type="ARBA" id="ARBA00022801"/>
    </source>
</evidence>
<feature type="domain" description="Thioesterase" evidence="4">
    <location>
        <begin position="52"/>
        <end position="133"/>
    </location>
</feature>
<dbReference type="InterPro" id="IPR029069">
    <property type="entry name" value="HotDog_dom_sf"/>
</dbReference>
<organism evidence="5 6">
    <name type="scientific">Pseudaquabacterium pictum</name>
    <dbReference type="NCBI Taxonomy" id="2315236"/>
    <lineage>
        <taxon>Bacteria</taxon>
        <taxon>Pseudomonadati</taxon>
        <taxon>Pseudomonadota</taxon>
        <taxon>Betaproteobacteria</taxon>
        <taxon>Burkholderiales</taxon>
        <taxon>Sphaerotilaceae</taxon>
        <taxon>Pseudaquabacterium</taxon>
    </lineage>
</organism>
<dbReference type="EMBL" id="BJCL01000010">
    <property type="protein sequence ID" value="GCL64552.1"/>
    <property type="molecule type" value="Genomic_DNA"/>
</dbReference>
<evidence type="ECO:0000256" key="1">
    <source>
        <dbReference type="ARBA" id="ARBA00008324"/>
    </source>
</evidence>
<dbReference type="InterPro" id="IPR039298">
    <property type="entry name" value="ACOT13"/>
</dbReference>
<dbReference type="InterPro" id="IPR006683">
    <property type="entry name" value="Thioestr_dom"/>
</dbReference>
<dbReference type="PANTHER" id="PTHR21660:SF1">
    <property type="entry name" value="ACYL-COENZYME A THIOESTERASE 13"/>
    <property type="match status" value="1"/>
</dbReference>
<dbReference type="Pfam" id="PF03061">
    <property type="entry name" value="4HBT"/>
    <property type="match status" value="1"/>
</dbReference>
<reference evidence="6" key="1">
    <citation type="submission" date="2019-03" db="EMBL/GenBank/DDBJ databases">
        <title>Aquabacterium pictum sp.nov., the first bacteriochlorophyll a-containing freshwater bacterium in the genus Aquabacterium of the class Betaproteobacteria.</title>
        <authorList>
            <person name="Hirose S."/>
            <person name="Tank M."/>
            <person name="Hara E."/>
            <person name="Tamaki H."/>
            <person name="Takaichi S."/>
            <person name="Haruta S."/>
            <person name="Hanada S."/>
        </authorList>
    </citation>
    <scope>NUCLEOTIDE SEQUENCE [LARGE SCALE GENOMIC DNA]</scope>
    <source>
        <strain evidence="6">W35</strain>
    </source>
</reference>
<dbReference type="PANTHER" id="PTHR21660">
    <property type="entry name" value="THIOESTERASE SUPERFAMILY MEMBER-RELATED"/>
    <property type="match status" value="1"/>
</dbReference>
<dbReference type="CDD" id="cd03443">
    <property type="entry name" value="PaaI_thioesterase"/>
    <property type="match status" value="1"/>
</dbReference>
<evidence type="ECO:0000259" key="4">
    <source>
        <dbReference type="Pfam" id="PF03061"/>
    </source>
</evidence>